<gene>
    <name evidence="1" type="ORF">I3J27_26545</name>
</gene>
<evidence type="ECO:0000313" key="1">
    <source>
        <dbReference type="EMBL" id="WBL76569.1"/>
    </source>
</evidence>
<dbReference type="Proteomes" id="UP001179614">
    <property type="component" value="Chromosome"/>
</dbReference>
<accession>A0ABY7MG46</accession>
<proteinExistence type="predicted"/>
<name>A0ABY7MG46_9BRAD</name>
<evidence type="ECO:0000313" key="2">
    <source>
        <dbReference type="Proteomes" id="UP001179614"/>
    </source>
</evidence>
<dbReference type="RefSeq" id="WP_270161849.1">
    <property type="nucleotide sequence ID" value="NZ_CP089391.1"/>
</dbReference>
<sequence>MQSTSRFEASASLQLHALISDLRWRLQMLERDIADEERNARNDDPGSPTYSMLALTLRARRDNLRTSIAMLEGRVERTAAQVPQAA</sequence>
<keyword evidence="2" id="KW-1185">Reference proteome</keyword>
<dbReference type="EMBL" id="CP089391">
    <property type="protein sequence ID" value="WBL76569.1"/>
    <property type="molecule type" value="Genomic_DNA"/>
</dbReference>
<protein>
    <submittedName>
        <fullName evidence="1">Uncharacterized protein</fullName>
    </submittedName>
</protein>
<reference evidence="1" key="1">
    <citation type="submission" date="2021-12" db="EMBL/GenBank/DDBJ databases">
        <title>Bradyrhizobium xenonodulans sp. nov.</title>
        <authorList>
            <person name="Claassens R."/>
            <person name="Venter S.N."/>
            <person name="Beukes C.W."/>
            <person name="Stepkowski T."/>
            <person name="Steenkamp E.T."/>
        </authorList>
    </citation>
    <scope>NUCLEOTIDE SEQUENCE</scope>
    <source>
        <strain evidence="1">14AB</strain>
    </source>
</reference>
<organism evidence="1 2">
    <name type="scientific">Bradyrhizobium xenonodulans</name>
    <dbReference type="NCBI Taxonomy" id="2736875"/>
    <lineage>
        <taxon>Bacteria</taxon>
        <taxon>Pseudomonadati</taxon>
        <taxon>Pseudomonadota</taxon>
        <taxon>Alphaproteobacteria</taxon>
        <taxon>Hyphomicrobiales</taxon>
        <taxon>Nitrobacteraceae</taxon>
        <taxon>Bradyrhizobium</taxon>
    </lineage>
</organism>